<dbReference type="PRINTS" id="PR00300">
    <property type="entry name" value="CLPPROTEASEA"/>
</dbReference>
<reference evidence="11" key="1">
    <citation type="submission" date="2009-12" db="EMBL/GenBank/DDBJ databases">
        <title>Sequence of Clostridiales genomosp. BVAB3 str. UPII9-5.</title>
        <authorList>
            <person name="Madupu R."/>
            <person name="Durkin A.S."/>
            <person name="Torralba M."/>
            <person name="Methe B."/>
            <person name="Sutton G.G."/>
            <person name="Strausberg R.L."/>
            <person name="Nelson K.E."/>
        </authorList>
    </citation>
    <scope>NUCLEOTIDE SEQUENCE [LARGE SCALE GENOMIC DNA]</scope>
    <source>
        <strain evidence="11">UPII9-5</strain>
    </source>
</reference>
<dbReference type="STRING" id="699246.HMPREF0868_0472"/>
<evidence type="ECO:0000256" key="1">
    <source>
        <dbReference type="ARBA" id="ARBA00022737"/>
    </source>
</evidence>
<protein>
    <submittedName>
        <fullName evidence="10">ATPase family associated with various cellular activities (AAA)</fullName>
    </submittedName>
</protein>
<keyword evidence="2" id="KW-0547">Nucleotide-binding</keyword>
<dbReference type="OrthoDB" id="9803641at2"/>
<dbReference type="SUPFAM" id="SSF52540">
    <property type="entry name" value="P-loop containing nucleoside triphosphate hydrolases"/>
    <property type="match status" value="2"/>
</dbReference>
<dbReference type="SMART" id="SM00382">
    <property type="entry name" value="AAA"/>
    <property type="match status" value="2"/>
</dbReference>
<dbReference type="Pfam" id="PF10431">
    <property type="entry name" value="ClpB_D2-small"/>
    <property type="match status" value="1"/>
</dbReference>
<keyword evidence="1 5" id="KW-0677">Repeat</keyword>
<dbReference type="InterPro" id="IPR041546">
    <property type="entry name" value="ClpA/ClpB_AAA_lid"/>
</dbReference>
<dbReference type="Pfam" id="PF00004">
    <property type="entry name" value="AAA"/>
    <property type="match status" value="1"/>
</dbReference>
<evidence type="ECO:0000256" key="3">
    <source>
        <dbReference type="ARBA" id="ARBA00022840"/>
    </source>
</evidence>
<evidence type="ECO:0000313" key="10">
    <source>
        <dbReference type="EMBL" id="ADC91413.1"/>
    </source>
</evidence>
<dbReference type="EMBL" id="CP001850">
    <property type="protein sequence ID" value="ADC91413.1"/>
    <property type="molecule type" value="Genomic_DNA"/>
</dbReference>
<dbReference type="Gene3D" id="4.10.860.10">
    <property type="entry name" value="UVR domain"/>
    <property type="match status" value="1"/>
</dbReference>
<dbReference type="InterPro" id="IPR003593">
    <property type="entry name" value="AAA+_ATPase"/>
</dbReference>
<dbReference type="Gene3D" id="3.40.50.300">
    <property type="entry name" value="P-loop containing nucleotide triphosphate hydrolases"/>
    <property type="match status" value="2"/>
</dbReference>
<evidence type="ECO:0000313" key="11">
    <source>
        <dbReference type="Proteomes" id="UP000008234"/>
    </source>
</evidence>
<dbReference type="HOGENOM" id="CLU_005070_4_1_9"/>
<evidence type="ECO:0000256" key="6">
    <source>
        <dbReference type="SAM" id="Coils"/>
    </source>
</evidence>
<evidence type="ECO:0000256" key="7">
    <source>
        <dbReference type="SAM" id="MobiDB-lite"/>
    </source>
</evidence>
<feature type="domain" description="Clp R" evidence="9">
    <location>
        <begin position="1"/>
        <end position="153"/>
    </location>
</feature>
<evidence type="ECO:0000256" key="2">
    <source>
        <dbReference type="ARBA" id="ARBA00022741"/>
    </source>
</evidence>
<dbReference type="InterPro" id="IPR001270">
    <property type="entry name" value="ClpA/B"/>
</dbReference>
<feature type="region of interest" description="Disordered" evidence="7">
    <location>
        <begin position="858"/>
        <end position="924"/>
    </location>
</feature>
<dbReference type="PROSITE" id="PS00870">
    <property type="entry name" value="CLPAB_1"/>
    <property type="match status" value="1"/>
</dbReference>
<name>D3R0U6_MAGIU</name>
<dbReference type="InterPro" id="IPR018368">
    <property type="entry name" value="ClpA/B_CS1"/>
</dbReference>
<dbReference type="CDD" id="cd19499">
    <property type="entry name" value="RecA-like_ClpB_Hsp104-like"/>
    <property type="match status" value="1"/>
</dbReference>
<dbReference type="SMART" id="SM01086">
    <property type="entry name" value="ClpB_D2-small"/>
    <property type="match status" value="1"/>
</dbReference>
<dbReference type="AlphaFoldDB" id="D3R0U6"/>
<dbReference type="GO" id="GO:0034605">
    <property type="term" value="P:cellular response to heat"/>
    <property type="evidence" value="ECO:0007669"/>
    <property type="project" value="TreeGrafter"/>
</dbReference>
<dbReference type="PANTHER" id="PTHR11638:SF18">
    <property type="entry name" value="HEAT SHOCK PROTEIN 104"/>
    <property type="match status" value="1"/>
</dbReference>
<sequence length="924" mass="101853">MKIILTESTQHVLQVANQLAKCYRIGEIGTEYLLGAMIKEKKMGNADLILQKHGIDFAQYNAVLAKINQMEPQDFNWPEHEDLERIVAKLSQRAKQIFDRAVLMVHMGNKPLTTTALLISLLEAGDSVAIRILHSLGLSLEVFQREFMALQEENGADPELAGYNEAEDDESEEESEDISAEDNAVMKQGGQGKHGGNALKKFGNDLTERCRKQKVDPVIGRNEEINRVMQILCRRTKNNPCLIGEPGVGKTAVVEGLAQKIAAGDVPDILQDKRIISIDMGGMLAGAKYRGEFEERLKKVLAEAGQAGDVILFIDELHTLIGAGAGEGSIDAANIMKPMLARGELQVIGATTLNEYRKYIEKDAALERRFQPVTVEEPSEEDTLAILRGVREKYENHHKVKITDAALEAAVKLSVRYINDRFLPDKAIDLMDEAAAKLRLAGSGNNKQLQKLQKDLDKLKDEKERAAAAENFEQAAELLQKQQALENKLVKVKAAKKHEPSDAKAVLTEENIADIVAGWTGIPVKRLTENDTTRLKNLDKELKSRVIGQDAAVDAVVQAIRRGRLGLKDPQRPIGSFLFLGTTGVGKTELAKALAEVMFGDPNAMIRLDMSEYMEKFDVSKLIGSPPGYVGYDEGGQLTEKVRRHPYSVILFDEIEKAHPDVFNALLQILEDGRLTDSQGRTVKFANTIIIMTSNLGAKLLLNGNKRIGFDFAGKGGEPEQNDDRNLYGGRSYQEAADLVIAEAKRTFNPEFINRIDEILFFKMLDKKAMRQIVDLMLKGLAKRISELGIKLTVTDAAADRLAVEGYDSLYGARPLRRTIQNRVEDEFSQAMLDGTIKKGDVAEVDIVKQGKDVKFVVRPQGSERTTESKGSDSDSDASADSAAPTNQADKSAGGSIEHPYQVSSDSSAEPKDTAKDDKSKSED</sequence>
<dbReference type="Pfam" id="PF17871">
    <property type="entry name" value="AAA_lid_9"/>
    <property type="match status" value="1"/>
</dbReference>
<dbReference type="InterPro" id="IPR004176">
    <property type="entry name" value="Clp_R_N"/>
</dbReference>
<dbReference type="CDD" id="cd00009">
    <property type="entry name" value="AAA"/>
    <property type="match status" value="1"/>
</dbReference>
<feature type="region of interest" description="Disordered" evidence="7">
    <location>
        <begin position="154"/>
        <end position="179"/>
    </location>
</feature>
<feature type="compositionally biased region" description="Basic and acidic residues" evidence="7">
    <location>
        <begin position="909"/>
        <end position="924"/>
    </location>
</feature>
<dbReference type="Gene3D" id="1.10.1780.10">
    <property type="entry name" value="Clp, N-terminal domain"/>
    <property type="match status" value="1"/>
</dbReference>
<organism evidence="10 11">
    <name type="scientific">Mageeibacillus indolicus (strain UPII9-5)</name>
    <name type="common">Clostridiales genomosp. BVAB3 (strain UPII9-5)</name>
    <dbReference type="NCBI Taxonomy" id="699246"/>
    <lineage>
        <taxon>Bacteria</taxon>
        <taxon>Bacillati</taxon>
        <taxon>Bacillota</taxon>
        <taxon>Clostridia</taxon>
        <taxon>Eubacteriales</taxon>
        <taxon>Oscillospiraceae</taxon>
        <taxon>Mageeibacillus</taxon>
    </lineage>
</organism>
<dbReference type="eggNOG" id="COG0542">
    <property type="taxonomic scope" value="Bacteria"/>
</dbReference>
<dbReference type="InterPro" id="IPR001943">
    <property type="entry name" value="UVR_dom"/>
</dbReference>
<dbReference type="PROSITE" id="PS50151">
    <property type="entry name" value="UVR"/>
    <property type="match status" value="1"/>
</dbReference>
<dbReference type="InterPro" id="IPR036628">
    <property type="entry name" value="Clp_N_dom_sf"/>
</dbReference>
<gene>
    <name evidence="10" type="ordered locus">HMPREF0868_0472</name>
</gene>
<keyword evidence="4" id="KW-0143">Chaperone</keyword>
<feature type="coiled-coil region" evidence="6">
    <location>
        <begin position="442"/>
        <end position="495"/>
    </location>
</feature>
<keyword evidence="3" id="KW-0067">ATP-binding</keyword>
<dbReference type="Pfam" id="PF07724">
    <property type="entry name" value="AAA_2"/>
    <property type="match status" value="1"/>
</dbReference>
<feature type="compositionally biased region" description="Acidic residues" evidence="7">
    <location>
        <begin position="165"/>
        <end position="179"/>
    </location>
</feature>
<evidence type="ECO:0000256" key="5">
    <source>
        <dbReference type="PROSITE-ProRule" id="PRU01251"/>
    </source>
</evidence>
<dbReference type="PROSITE" id="PS51903">
    <property type="entry name" value="CLP_R"/>
    <property type="match status" value="1"/>
</dbReference>
<dbReference type="Proteomes" id="UP000008234">
    <property type="component" value="Chromosome"/>
</dbReference>
<dbReference type="GO" id="GO:0005524">
    <property type="term" value="F:ATP binding"/>
    <property type="evidence" value="ECO:0007669"/>
    <property type="project" value="UniProtKB-KW"/>
</dbReference>
<dbReference type="SUPFAM" id="SSF81923">
    <property type="entry name" value="Double Clp-N motif"/>
    <property type="match status" value="1"/>
</dbReference>
<dbReference type="FunFam" id="3.40.50.300:FF:000010">
    <property type="entry name" value="Chaperone clpB 1, putative"/>
    <property type="match status" value="1"/>
</dbReference>
<dbReference type="InterPro" id="IPR019489">
    <property type="entry name" value="Clp_ATPase_C"/>
</dbReference>
<dbReference type="KEGG" id="clo:HMPREF0868_0472"/>
<keyword evidence="11" id="KW-1185">Reference proteome</keyword>
<dbReference type="GO" id="GO:0016887">
    <property type="term" value="F:ATP hydrolysis activity"/>
    <property type="evidence" value="ECO:0007669"/>
    <property type="project" value="InterPro"/>
</dbReference>
<dbReference type="FunFam" id="3.40.50.300:FF:000025">
    <property type="entry name" value="ATP-dependent Clp protease subunit"/>
    <property type="match status" value="1"/>
</dbReference>
<dbReference type="GO" id="GO:0005737">
    <property type="term" value="C:cytoplasm"/>
    <property type="evidence" value="ECO:0007669"/>
    <property type="project" value="TreeGrafter"/>
</dbReference>
<evidence type="ECO:0000259" key="8">
    <source>
        <dbReference type="PROSITE" id="PS50151"/>
    </source>
</evidence>
<keyword evidence="6" id="KW-0175">Coiled coil</keyword>
<dbReference type="InterPro" id="IPR027417">
    <property type="entry name" value="P-loop_NTPase"/>
</dbReference>
<proteinExistence type="predicted"/>
<dbReference type="RefSeq" id="WP_012993813.1">
    <property type="nucleotide sequence ID" value="NC_013895.2"/>
</dbReference>
<evidence type="ECO:0000259" key="9">
    <source>
        <dbReference type="PROSITE" id="PS51903"/>
    </source>
</evidence>
<accession>D3R0U6</accession>
<feature type="domain" description="UVR" evidence="8">
    <location>
        <begin position="453"/>
        <end position="488"/>
    </location>
</feature>
<dbReference type="InterPro" id="IPR050130">
    <property type="entry name" value="ClpA_ClpB"/>
</dbReference>
<dbReference type="Gene3D" id="1.10.8.60">
    <property type="match status" value="2"/>
</dbReference>
<dbReference type="InterPro" id="IPR003959">
    <property type="entry name" value="ATPase_AAA_core"/>
</dbReference>
<dbReference type="PANTHER" id="PTHR11638">
    <property type="entry name" value="ATP-DEPENDENT CLP PROTEASE"/>
    <property type="match status" value="1"/>
</dbReference>
<evidence type="ECO:0000256" key="4">
    <source>
        <dbReference type="ARBA" id="ARBA00023186"/>
    </source>
</evidence>
<dbReference type="Pfam" id="PF02861">
    <property type="entry name" value="Clp_N"/>
    <property type="match status" value="1"/>
</dbReference>